<evidence type="ECO:0000313" key="3">
    <source>
        <dbReference type="EMBL" id="SEH54278.1"/>
    </source>
</evidence>
<evidence type="ECO:0000256" key="1">
    <source>
        <dbReference type="SAM" id="MobiDB-lite"/>
    </source>
</evidence>
<dbReference type="STRING" id="370526.SAMN04489835_1217"/>
<evidence type="ECO:0000259" key="2">
    <source>
        <dbReference type="Pfam" id="PF00881"/>
    </source>
</evidence>
<dbReference type="PANTHER" id="PTHR23026:SF123">
    <property type="entry name" value="NAD(P)H NITROREDUCTASE RV3131-RELATED"/>
    <property type="match status" value="1"/>
</dbReference>
<gene>
    <name evidence="3" type="ORF">SAMN04489835_1217</name>
</gene>
<accession>A0A1H6J5T4</accession>
<reference evidence="4" key="1">
    <citation type="submission" date="2016-10" db="EMBL/GenBank/DDBJ databases">
        <authorList>
            <person name="Varghese N."/>
            <person name="Submissions S."/>
        </authorList>
    </citation>
    <scope>NUCLEOTIDE SEQUENCE [LARGE SCALE GENOMIC DNA]</scope>
    <source>
        <strain evidence="4">DSM 45405</strain>
    </source>
</reference>
<organism evidence="3 4">
    <name type="scientific">Mycolicibacterium rutilum</name>
    <name type="common">Mycobacterium rutilum</name>
    <dbReference type="NCBI Taxonomy" id="370526"/>
    <lineage>
        <taxon>Bacteria</taxon>
        <taxon>Bacillati</taxon>
        <taxon>Actinomycetota</taxon>
        <taxon>Actinomycetes</taxon>
        <taxon>Mycobacteriales</taxon>
        <taxon>Mycobacteriaceae</taxon>
        <taxon>Mycolicibacterium</taxon>
    </lineage>
</organism>
<name>A0A1H6J5T4_MYCRU</name>
<dbReference type="SUPFAM" id="SSF55469">
    <property type="entry name" value="FMN-dependent nitroreductase-like"/>
    <property type="match status" value="2"/>
</dbReference>
<dbReference type="Proteomes" id="UP000182915">
    <property type="component" value="Chromosome I"/>
</dbReference>
<dbReference type="PANTHER" id="PTHR23026">
    <property type="entry name" value="NADPH NITROREDUCTASE"/>
    <property type="match status" value="1"/>
</dbReference>
<keyword evidence="4" id="KW-1185">Reference proteome</keyword>
<dbReference type="RefSeq" id="WP_083406421.1">
    <property type="nucleotide sequence ID" value="NZ_LT629971.1"/>
</dbReference>
<feature type="domain" description="Nitroreductase" evidence="2">
    <location>
        <begin position="9"/>
        <end position="38"/>
    </location>
</feature>
<evidence type="ECO:0000313" key="4">
    <source>
        <dbReference type="Proteomes" id="UP000182915"/>
    </source>
</evidence>
<dbReference type="GO" id="GO:0016491">
    <property type="term" value="F:oxidoreductase activity"/>
    <property type="evidence" value="ECO:0007669"/>
    <property type="project" value="InterPro"/>
</dbReference>
<dbReference type="AlphaFoldDB" id="A0A1H6J5T4"/>
<dbReference type="EMBL" id="LT629971">
    <property type="protein sequence ID" value="SEH54278.1"/>
    <property type="molecule type" value="Genomic_DNA"/>
</dbReference>
<protein>
    <submittedName>
        <fullName evidence="3">Nitroreductase family protein</fullName>
    </submittedName>
</protein>
<sequence length="276" mass="29543">MDDVDAAFPDTSTLERVLDLAANAPSAGNAQPWRWLVGRRGVQLAADWQRRRGDSRSDRGDVLLSCGAVLHHCVVALAAAGWASRVHRFPEAEVLASISLDPRPAGAGSLELAEAISRRRADRRPFRGTLPAGTIEQLVVRAARFDVEVSVVPTARWARLGEAEYALRYDDDGAQQLDEEAAMLVLATGTDNDLARLRAGEALSDLTLAAAALGLVTCPLTEPLRDPRSRLALACEVFDGAAYPQALIRLGQQSVGEPLPPPGRRPVAETTTFALG</sequence>
<feature type="region of interest" description="Disordered" evidence="1">
    <location>
        <begin position="253"/>
        <end position="276"/>
    </location>
</feature>
<dbReference type="InterPro" id="IPR050627">
    <property type="entry name" value="Nitroreductase/BluB"/>
</dbReference>
<dbReference type="Pfam" id="PF00881">
    <property type="entry name" value="Nitroreductase"/>
    <property type="match status" value="1"/>
</dbReference>
<dbReference type="InterPro" id="IPR000415">
    <property type="entry name" value="Nitroreductase-like"/>
</dbReference>
<proteinExistence type="predicted"/>
<dbReference type="InterPro" id="IPR029479">
    <property type="entry name" value="Nitroreductase"/>
</dbReference>
<dbReference type="Gene3D" id="3.40.109.10">
    <property type="entry name" value="NADH Oxidase"/>
    <property type="match status" value="2"/>
</dbReference>